<dbReference type="EMBL" id="CAJHNH020003748">
    <property type="protein sequence ID" value="CAG5129912.1"/>
    <property type="molecule type" value="Genomic_DNA"/>
</dbReference>
<dbReference type="OrthoDB" id="6162136at2759"/>
<accession>A0A8S3ZR97</accession>
<feature type="non-terminal residue" evidence="2">
    <location>
        <position position="1"/>
    </location>
</feature>
<evidence type="ECO:0000256" key="1">
    <source>
        <dbReference type="SAM" id="MobiDB-lite"/>
    </source>
</evidence>
<proteinExistence type="predicted"/>
<gene>
    <name evidence="2" type="ORF">CUNI_LOCUS15470</name>
</gene>
<dbReference type="Proteomes" id="UP000678393">
    <property type="component" value="Unassembled WGS sequence"/>
</dbReference>
<evidence type="ECO:0000313" key="3">
    <source>
        <dbReference type="Proteomes" id="UP000678393"/>
    </source>
</evidence>
<name>A0A8S3ZR97_9EUPU</name>
<evidence type="ECO:0000313" key="2">
    <source>
        <dbReference type="EMBL" id="CAG5129912.1"/>
    </source>
</evidence>
<protein>
    <submittedName>
        <fullName evidence="2">Uncharacterized protein</fullName>
    </submittedName>
</protein>
<dbReference type="AlphaFoldDB" id="A0A8S3ZR97"/>
<keyword evidence="3" id="KW-1185">Reference proteome</keyword>
<feature type="non-terminal residue" evidence="2">
    <location>
        <position position="55"/>
    </location>
</feature>
<reference evidence="2" key="1">
    <citation type="submission" date="2021-04" db="EMBL/GenBank/DDBJ databases">
        <authorList>
            <consortium name="Molecular Ecology Group"/>
        </authorList>
    </citation>
    <scope>NUCLEOTIDE SEQUENCE</scope>
</reference>
<sequence>KKEKRKRFRVGFSLKRTPSGRWSRKKKTTAQNGIRPVSCTDSFKEDQDLNPGRPQ</sequence>
<feature type="region of interest" description="Disordered" evidence="1">
    <location>
        <begin position="17"/>
        <end position="55"/>
    </location>
</feature>
<comment type="caution">
    <text evidence="2">The sequence shown here is derived from an EMBL/GenBank/DDBJ whole genome shotgun (WGS) entry which is preliminary data.</text>
</comment>
<organism evidence="2 3">
    <name type="scientific">Candidula unifasciata</name>
    <dbReference type="NCBI Taxonomy" id="100452"/>
    <lineage>
        <taxon>Eukaryota</taxon>
        <taxon>Metazoa</taxon>
        <taxon>Spiralia</taxon>
        <taxon>Lophotrochozoa</taxon>
        <taxon>Mollusca</taxon>
        <taxon>Gastropoda</taxon>
        <taxon>Heterobranchia</taxon>
        <taxon>Euthyneura</taxon>
        <taxon>Panpulmonata</taxon>
        <taxon>Eupulmonata</taxon>
        <taxon>Stylommatophora</taxon>
        <taxon>Helicina</taxon>
        <taxon>Helicoidea</taxon>
        <taxon>Geomitridae</taxon>
        <taxon>Candidula</taxon>
    </lineage>
</organism>